<dbReference type="PANTHER" id="PTHR22652:SF0">
    <property type="entry name" value="NUCLEOPORIN NUP43"/>
    <property type="match status" value="1"/>
</dbReference>
<dbReference type="Proteomes" id="UP000030765">
    <property type="component" value="Unassembled WGS sequence"/>
</dbReference>
<evidence type="ECO:0000313" key="6">
    <source>
        <dbReference type="EnsemblMetazoa" id="ASIC018019-PA"/>
    </source>
</evidence>
<proteinExistence type="predicted"/>
<evidence type="ECO:0000256" key="3">
    <source>
        <dbReference type="ARBA" id="ARBA00022737"/>
    </source>
</evidence>
<accession>A0A084WID6</accession>
<keyword evidence="4" id="KW-0539">Nucleus</keyword>
<dbReference type="InterPro" id="IPR015943">
    <property type="entry name" value="WD40/YVTN_repeat-like_dom_sf"/>
</dbReference>
<evidence type="ECO:0000256" key="2">
    <source>
        <dbReference type="ARBA" id="ARBA00022574"/>
    </source>
</evidence>
<dbReference type="EMBL" id="KE525347">
    <property type="protein sequence ID" value="KFB49980.1"/>
    <property type="molecule type" value="Genomic_DNA"/>
</dbReference>
<name>A0A084WID6_ANOSI</name>
<dbReference type="PANTHER" id="PTHR22652">
    <property type="entry name" value="NUCLEOPORIN NUP43"/>
    <property type="match status" value="1"/>
</dbReference>
<keyword evidence="3" id="KW-0677">Repeat</keyword>
<reference evidence="5 7" key="1">
    <citation type="journal article" date="2014" name="BMC Genomics">
        <title>Genome sequence of Anopheles sinensis provides insight into genetics basis of mosquito competence for malaria parasites.</title>
        <authorList>
            <person name="Zhou D."/>
            <person name="Zhang D."/>
            <person name="Ding G."/>
            <person name="Shi L."/>
            <person name="Hou Q."/>
            <person name="Ye Y."/>
            <person name="Xu Y."/>
            <person name="Zhou H."/>
            <person name="Xiong C."/>
            <person name="Li S."/>
            <person name="Yu J."/>
            <person name="Hong S."/>
            <person name="Yu X."/>
            <person name="Zou P."/>
            <person name="Chen C."/>
            <person name="Chang X."/>
            <person name="Wang W."/>
            <person name="Lv Y."/>
            <person name="Sun Y."/>
            <person name="Ma L."/>
            <person name="Shen B."/>
            <person name="Zhu C."/>
        </authorList>
    </citation>
    <scope>NUCLEOTIDE SEQUENCE [LARGE SCALE GENOMIC DNA]</scope>
</reference>
<dbReference type="VEuPathDB" id="VectorBase:ASIS003657"/>
<sequence>MDSGIEIVSAGLPHKVSCIRWVPEQLDAPNTFITSSWDCAQNSVTLWSQFHNVYGENDQKAFPEALAVKYIPGDIVQFEFIDEKTIACVTSEGALNVLAIATDMIEEKFSIPDLHQFDGFKAACTGVSVYDRDVATIGEDGCLKIVSMTVGEVLRTIKDKNTCSLCCISFVNPDTVLVSSRCGNIDCYDIRTDSDEPVLTLSTLSKSEDEDGLTDTTCISYQPVQNQIVFAGLEDGSIMGWDLRKPDIFSTHLKPHESSVNAIAFRRDDPKRMFSGTESGEVFQWLLRSEYSLVGDYFDQLVRSYGPVIENYSAINSIDVNESHMICSGDDAFVHVFEIQEE</sequence>
<evidence type="ECO:0000256" key="1">
    <source>
        <dbReference type="ARBA" id="ARBA00004123"/>
    </source>
</evidence>
<keyword evidence="2" id="KW-0853">WD repeat</keyword>
<gene>
    <name evidence="5" type="ORF">ZHAS_00018019</name>
</gene>
<dbReference type="STRING" id="74873.A0A084WID6"/>
<dbReference type="OMA" id="HDGDVMD"/>
<evidence type="ECO:0000313" key="5">
    <source>
        <dbReference type="EMBL" id="KFB49980.1"/>
    </source>
</evidence>
<comment type="subcellular location">
    <subcellularLocation>
        <location evidence="1">Nucleus</location>
    </subcellularLocation>
</comment>
<evidence type="ECO:0000256" key="4">
    <source>
        <dbReference type="ARBA" id="ARBA00023242"/>
    </source>
</evidence>
<dbReference type="SMART" id="SM00320">
    <property type="entry name" value="WD40"/>
    <property type="match status" value="6"/>
</dbReference>
<dbReference type="SUPFAM" id="SSF50978">
    <property type="entry name" value="WD40 repeat-like"/>
    <property type="match status" value="1"/>
</dbReference>
<dbReference type="AlphaFoldDB" id="A0A084WID6"/>
<keyword evidence="7" id="KW-1185">Reference proteome</keyword>
<dbReference type="InterPro" id="IPR001680">
    <property type="entry name" value="WD40_rpt"/>
</dbReference>
<evidence type="ECO:0000313" key="7">
    <source>
        <dbReference type="Proteomes" id="UP000030765"/>
    </source>
</evidence>
<dbReference type="Gene3D" id="2.130.10.10">
    <property type="entry name" value="YVTN repeat-like/Quinoprotein amine dehydrogenase"/>
    <property type="match status" value="1"/>
</dbReference>
<dbReference type="EnsemblMetazoa" id="ASIC018019-RA">
    <property type="protein sequence ID" value="ASIC018019-PA"/>
    <property type="gene ID" value="ASIC018019"/>
</dbReference>
<dbReference type="InterPro" id="IPR036322">
    <property type="entry name" value="WD40_repeat_dom_sf"/>
</dbReference>
<dbReference type="EMBL" id="ATLV01023929">
    <property type="status" value="NOT_ANNOTATED_CDS"/>
    <property type="molecule type" value="Genomic_DNA"/>
</dbReference>
<dbReference type="VEuPathDB" id="VectorBase:ASIC018019"/>
<protein>
    <submittedName>
        <fullName evidence="5 6">Nucleoporin Nup43</fullName>
    </submittedName>
</protein>
<dbReference type="OrthoDB" id="9890280at2759"/>
<organism evidence="5">
    <name type="scientific">Anopheles sinensis</name>
    <name type="common">Mosquito</name>
    <dbReference type="NCBI Taxonomy" id="74873"/>
    <lineage>
        <taxon>Eukaryota</taxon>
        <taxon>Metazoa</taxon>
        <taxon>Ecdysozoa</taxon>
        <taxon>Arthropoda</taxon>
        <taxon>Hexapoda</taxon>
        <taxon>Insecta</taxon>
        <taxon>Pterygota</taxon>
        <taxon>Neoptera</taxon>
        <taxon>Endopterygota</taxon>
        <taxon>Diptera</taxon>
        <taxon>Nematocera</taxon>
        <taxon>Culicoidea</taxon>
        <taxon>Culicidae</taxon>
        <taxon>Anophelinae</taxon>
        <taxon>Anopheles</taxon>
    </lineage>
</organism>
<reference evidence="6" key="2">
    <citation type="submission" date="2020-05" db="UniProtKB">
        <authorList>
            <consortium name="EnsemblMetazoa"/>
        </authorList>
    </citation>
    <scope>IDENTIFICATION</scope>
</reference>
<dbReference type="GO" id="GO:0031080">
    <property type="term" value="C:nuclear pore outer ring"/>
    <property type="evidence" value="ECO:0007669"/>
    <property type="project" value="TreeGrafter"/>
</dbReference>